<dbReference type="Proteomes" id="UP000618382">
    <property type="component" value="Unassembled WGS sequence"/>
</dbReference>
<dbReference type="RefSeq" id="WP_140460082.1">
    <property type="nucleotide sequence ID" value="NZ_BAABFI010000010.1"/>
</dbReference>
<dbReference type="EMBL" id="BONN01000005">
    <property type="protein sequence ID" value="GIG33038.1"/>
    <property type="molecule type" value="Genomic_DNA"/>
</dbReference>
<evidence type="ECO:0000313" key="2">
    <source>
        <dbReference type="EMBL" id="NYD87758.1"/>
    </source>
</evidence>
<evidence type="ECO:0000313" key="1">
    <source>
        <dbReference type="EMBL" id="GIG33038.1"/>
    </source>
</evidence>
<reference evidence="2 3" key="1">
    <citation type="submission" date="2020-07" db="EMBL/GenBank/DDBJ databases">
        <title>Sequencing the genomes of 1000 actinobacteria strains.</title>
        <authorList>
            <person name="Klenk H.-P."/>
        </authorList>
    </citation>
    <scope>NUCLEOTIDE SEQUENCE [LARGE SCALE GENOMIC DNA]</scope>
    <source>
        <strain evidence="2 3">DSM 24482</strain>
    </source>
</reference>
<keyword evidence="4" id="KW-1185">Reference proteome</keyword>
<dbReference type="AlphaFoldDB" id="A0A7Y9FI55"/>
<evidence type="ECO:0000313" key="3">
    <source>
        <dbReference type="Proteomes" id="UP000577956"/>
    </source>
</evidence>
<evidence type="ECO:0000313" key="4">
    <source>
        <dbReference type="Proteomes" id="UP000618382"/>
    </source>
</evidence>
<dbReference type="Proteomes" id="UP000577956">
    <property type="component" value="Unassembled WGS sequence"/>
</dbReference>
<protein>
    <submittedName>
        <fullName evidence="2">Uncharacterized protein</fullName>
    </submittedName>
</protein>
<organism evidence="2 3">
    <name type="scientific">Cellulomonas oligotrophica</name>
    <dbReference type="NCBI Taxonomy" id="931536"/>
    <lineage>
        <taxon>Bacteria</taxon>
        <taxon>Bacillati</taxon>
        <taxon>Actinomycetota</taxon>
        <taxon>Actinomycetes</taxon>
        <taxon>Micrococcales</taxon>
        <taxon>Cellulomonadaceae</taxon>
        <taxon>Cellulomonas</taxon>
    </lineage>
</organism>
<accession>A0A7Y9FI55</accession>
<sequence length="88" mass="9336">MAHPAAGTWYARLAVNTGEPRDQRPVDPPAPALADVELYDGTHALLEVDVVAAARGLVCIAQPIDGRGPWFAWVAAADVRPRPNVRGA</sequence>
<comment type="caution">
    <text evidence="2">The sequence shown here is derived from an EMBL/GenBank/DDBJ whole genome shotgun (WGS) entry which is preliminary data.</text>
</comment>
<name>A0A7Y9FI55_9CELL</name>
<dbReference type="EMBL" id="JACCBK010000001">
    <property type="protein sequence ID" value="NYD87758.1"/>
    <property type="molecule type" value="Genomic_DNA"/>
</dbReference>
<proteinExistence type="predicted"/>
<reference evidence="1 4" key="2">
    <citation type="submission" date="2021-01" db="EMBL/GenBank/DDBJ databases">
        <title>Whole genome shotgun sequence of Cellulomonas oligotrophica NBRC 109435.</title>
        <authorList>
            <person name="Komaki H."/>
            <person name="Tamura T."/>
        </authorList>
    </citation>
    <scope>NUCLEOTIDE SEQUENCE [LARGE SCALE GENOMIC DNA]</scope>
    <source>
        <strain evidence="1 4">NBRC 109435</strain>
    </source>
</reference>
<gene>
    <name evidence="2" type="ORF">BKA21_003307</name>
    <name evidence="1" type="ORF">Col01nite_21970</name>
</gene>